<comment type="caution">
    <text evidence="11">The sequence shown here is derived from an EMBL/GenBank/DDBJ whole genome shotgun (WGS) entry which is preliminary data.</text>
</comment>
<comment type="similarity">
    <text evidence="2 8">Belongs to the MIP/aquaporin (TC 1.A.8) family.</text>
</comment>
<keyword evidence="3 8" id="KW-0813">Transport</keyword>
<feature type="region of interest" description="Disordered" evidence="9">
    <location>
        <begin position="76"/>
        <end position="102"/>
    </location>
</feature>
<dbReference type="PANTHER" id="PTHR43829:SF14">
    <property type="entry name" value="AQUAPORIN 3"/>
    <property type="match status" value="1"/>
</dbReference>
<dbReference type="EMBL" id="MU129083">
    <property type="protein sequence ID" value="KAF9507360.1"/>
    <property type="molecule type" value="Genomic_DNA"/>
</dbReference>
<dbReference type="InterPro" id="IPR022357">
    <property type="entry name" value="MIP_CS"/>
</dbReference>
<evidence type="ECO:0000256" key="1">
    <source>
        <dbReference type="ARBA" id="ARBA00004141"/>
    </source>
</evidence>
<keyword evidence="7 10" id="KW-0472">Membrane</keyword>
<keyword evidence="5" id="KW-0677">Repeat</keyword>
<evidence type="ECO:0000256" key="9">
    <source>
        <dbReference type="SAM" id="MobiDB-lite"/>
    </source>
</evidence>
<protein>
    <recommendedName>
        <fullName evidence="13">Aquaporin-like protein</fullName>
    </recommendedName>
</protein>
<feature type="transmembrane region" description="Helical" evidence="10">
    <location>
        <begin position="292"/>
        <end position="311"/>
    </location>
</feature>
<dbReference type="GO" id="GO:0005886">
    <property type="term" value="C:plasma membrane"/>
    <property type="evidence" value="ECO:0007669"/>
    <property type="project" value="TreeGrafter"/>
</dbReference>
<evidence type="ECO:0000256" key="2">
    <source>
        <dbReference type="ARBA" id="ARBA00006175"/>
    </source>
</evidence>
<evidence type="ECO:0000256" key="8">
    <source>
        <dbReference type="RuleBase" id="RU000477"/>
    </source>
</evidence>
<dbReference type="OrthoDB" id="3222at2759"/>
<comment type="subcellular location">
    <subcellularLocation>
        <location evidence="1">Membrane</location>
        <topology evidence="1">Multi-pass membrane protein</topology>
    </subcellularLocation>
</comment>
<name>A0A9P6AL87_9AGAM</name>
<dbReference type="PROSITE" id="PS00221">
    <property type="entry name" value="MIP"/>
    <property type="match status" value="1"/>
</dbReference>
<dbReference type="GO" id="GO:0015254">
    <property type="term" value="F:glycerol channel activity"/>
    <property type="evidence" value="ECO:0007669"/>
    <property type="project" value="TreeGrafter"/>
</dbReference>
<feature type="compositionally biased region" description="Basic residues" evidence="9">
    <location>
        <begin position="76"/>
        <end position="85"/>
    </location>
</feature>
<evidence type="ECO:0000256" key="10">
    <source>
        <dbReference type="SAM" id="Phobius"/>
    </source>
</evidence>
<evidence type="ECO:0000256" key="4">
    <source>
        <dbReference type="ARBA" id="ARBA00022692"/>
    </source>
</evidence>
<dbReference type="Pfam" id="PF00230">
    <property type="entry name" value="MIP"/>
    <property type="match status" value="1"/>
</dbReference>
<gene>
    <name evidence="11" type="ORF">BS47DRAFT_1398705</name>
</gene>
<dbReference type="InterPro" id="IPR000425">
    <property type="entry name" value="MIP"/>
</dbReference>
<reference evidence="11" key="1">
    <citation type="journal article" date="2020" name="Nat. Commun.">
        <title>Large-scale genome sequencing of mycorrhizal fungi provides insights into the early evolution of symbiotic traits.</title>
        <authorList>
            <person name="Miyauchi S."/>
            <person name="Kiss E."/>
            <person name="Kuo A."/>
            <person name="Drula E."/>
            <person name="Kohler A."/>
            <person name="Sanchez-Garcia M."/>
            <person name="Morin E."/>
            <person name="Andreopoulos B."/>
            <person name="Barry K.W."/>
            <person name="Bonito G."/>
            <person name="Buee M."/>
            <person name="Carver A."/>
            <person name="Chen C."/>
            <person name="Cichocki N."/>
            <person name="Clum A."/>
            <person name="Culley D."/>
            <person name="Crous P.W."/>
            <person name="Fauchery L."/>
            <person name="Girlanda M."/>
            <person name="Hayes R.D."/>
            <person name="Keri Z."/>
            <person name="LaButti K."/>
            <person name="Lipzen A."/>
            <person name="Lombard V."/>
            <person name="Magnuson J."/>
            <person name="Maillard F."/>
            <person name="Murat C."/>
            <person name="Nolan M."/>
            <person name="Ohm R.A."/>
            <person name="Pangilinan J."/>
            <person name="Pereira M.F."/>
            <person name="Perotto S."/>
            <person name="Peter M."/>
            <person name="Pfister S."/>
            <person name="Riley R."/>
            <person name="Sitrit Y."/>
            <person name="Stielow J.B."/>
            <person name="Szollosi G."/>
            <person name="Zifcakova L."/>
            <person name="Stursova M."/>
            <person name="Spatafora J.W."/>
            <person name="Tedersoo L."/>
            <person name="Vaario L.M."/>
            <person name="Yamada A."/>
            <person name="Yan M."/>
            <person name="Wang P."/>
            <person name="Xu J."/>
            <person name="Bruns T."/>
            <person name="Baldrian P."/>
            <person name="Vilgalys R."/>
            <person name="Dunand C."/>
            <person name="Henrissat B."/>
            <person name="Grigoriev I.V."/>
            <person name="Hibbett D."/>
            <person name="Nagy L.G."/>
            <person name="Martin F.M."/>
        </authorList>
    </citation>
    <scope>NUCLEOTIDE SEQUENCE</scope>
    <source>
        <strain evidence="11">UP504</strain>
    </source>
</reference>
<evidence type="ECO:0000313" key="11">
    <source>
        <dbReference type="EMBL" id="KAF9507360.1"/>
    </source>
</evidence>
<organism evidence="11 12">
    <name type="scientific">Hydnum rufescens UP504</name>
    <dbReference type="NCBI Taxonomy" id="1448309"/>
    <lineage>
        <taxon>Eukaryota</taxon>
        <taxon>Fungi</taxon>
        <taxon>Dikarya</taxon>
        <taxon>Basidiomycota</taxon>
        <taxon>Agaricomycotina</taxon>
        <taxon>Agaricomycetes</taxon>
        <taxon>Cantharellales</taxon>
        <taxon>Hydnaceae</taxon>
        <taxon>Hydnum</taxon>
    </lineage>
</organism>
<evidence type="ECO:0000313" key="12">
    <source>
        <dbReference type="Proteomes" id="UP000886523"/>
    </source>
</evidence>
<keyword evidence="6 10" id="KW-1133">Transmembrane helix</keyword>
<evidence type="ECO:0008006" key="13">
    <source>
        <dbReference type="Google" id="ProtNLM"/>
    </source>
</evidence>
<dbReference type="Gene3D" id="1.20.1080.10">
    <property type="entry name" value="Glycerol uptake facilitator protein"/>
    <property type="match status" value="1"/>
</dbReference>
<keyword evidence="4 8" id="KW-0812">Transmembrane</keyword>
<evidence type="ECO:0000256" key="3">
    <source>
        <dbReference type="ARBA" id="ARBA00022448"/>
    </source>
</evidence>
<dbReference type="InterPro" id="IPR023271">
    <property type="entry name" value="Aquaporin-like"/>
</dbReference>
<evidence type="ECO:0000256" key="7">
    <source>
        <dbReference type="ARBA" id="ARBA00023136"/>
    </source>
</evidence>
<dbReference type="InterPro" id="IPR050363">
    <property type="entry name" value="MIP/Aquaporin"/>
</dbReference>
<dbReference type="SUPFAM" id="SSF81338">
    <property type="entry name" value="Aquaporin-like"/>
    <property type="match status" value="1"/>
</dbReference>
<evidence type="ECO:0000256" key="5">
    <source>
        <dbReference type="ARBA" id="ARBA00022737"/>
    </source>
</evidence>
<dbReference type="Proteomes" id="UP000886523">
    <property type="component" value="Unassembled WGS sequence"/>
</dbReference>
<dbReference type="AlphaFoldDB" id="A0A9P6AL87"/>
<feature type="transmembrane region" description="Helical" evidence="10">
    <location>
        <begin position="253"/>
        <end position="272"/>
    </location>
</feature>
<proteinExistence type="inferred from homology"/>
<keyword evidence="12" id="KW-1185">Reference proteome</keyword>
<dbReference type="PRINTS" id="PR00783">
    <property type="entry name" value="MINTRINSICP"/>
</dbReference>
<dbReference type="PANTHER" id="PTHR43829">
    <property type="entry name" value="AQUAPORIN OR AQUAGLYCEROPORIN RELATED"/>
    <property type="match status" value="1"/>
</dbReference>
<accession>A0A9P6AL87</accession>
<sequence length="402" mass="43954">MRRVWVLQASRAGGTPWYEGQLACGRACDGIEVGGNLVFQILAPAGGLKRLLSQVTEVDYGIAIIGACGHLHSKIPHPPIPHKPRTTAGPPAVSSKMSGEKNNLSGAEINSHALPPTLHALDIIPRPGWFHSWEHWRPLWIQEVVAEFFGVFFYCYAGMGATASLNIGILTNQPALGSEFPPFHSGSWTDPVFFVILKACYRLDWAMTTSGLGITFSITICAMTSGGHFNPAVTLTFAERYPPDFPWTKVPRYILAQTMGAFVASLLVYIQYYPYILDLDATLIKEGKAAEIFSAVGTAGIISVGFAPATVATNTARDLGMASGALSGQLIYEVFLSDTSRVVTLGSREHISNMDRHHEHKTYRYNLRREHLRNRNNSIGFMAAVGADKHGFSENERFGTSL</sequence>
<evidence type="ECO:0000256" key="6">
    <source>
        <dbReference type="ARBA" id="ARBA00022989"/>
    </source>
</evidence>
<dbReference type="GO" id="GO:0015250">
    <property type="term" value="F:water channel activity"/>
    <property type="evidence" value="ECO:0007669"/>
    <property type="project" value="TreeGrafter"/>
</dbReference>